<dbReference type="Proteomes" id="UP000480246">
    <property type="component" value="Unassembled WGS sequence"/>
</dbReference>
<accession>A0A7C8KZL6</accession>
<dbReference type="AlphaFoldDB" id="A0A7C8KZL6"/>
<feature type="non-terminal residue" evidence="3">
    <location>
        <position position="1"/>
    </location>
</feature>
<evidence type="ECO:0000313" key="4">
    <source>
        <dbReference type="Proteomes" id="UP000480246"/>
    </source>
</evidence>
<evidence type="ECO:0000256" key="1">
    <source>
        <dbReference type="RuleBase" id="RU000384"/>
    </source>
</evidence>
<dbReference type="Gene3D" id="3.30.590.10">
    <property type="entry name" value="Glutamine synthetase/guanido kinase, catalytic domain"/>
    <property type="match status" value="1"/>
</dbReference>
<dbReference type="InterPro" id="IPR014746">
    <property type="entry name" value="Gln_synth/guanido_kin_cat_dom"/>
</dbReference>
<evidence type="ECO:0000259" key="2">
    <source>
        <dbReference type="Pfam" id="PF00120"/>
    </source>
</evidence>
<dbReference type="InterPro" id="IPR008146">
    <property type="entry name" value="Gln_synth_cat_dom"/>
</dbReference>
<organism evidence="3 4">
    <name type="scientific">Gracilibacillus oryzae</name>
    <dbReference type="NCBI Taxonomy" id="1672701"/>
    <lineage>
        <taxon>Bacteria</taxon>
        <taxon>Bacillati</taxon>
        <taxon>Bacillota</taxon>
        <taxon>Bacilli</taxon>
        <taxon>Bacillales</taxon>
        <taxon>Bacillaceae</taxon>
        <taxon>Gracilibacillus</taxon>
    </lineage>
</organism>
<dbReference type="EMBL" id="WEID01000046">
    <property type="protein sequence ID" value="KAB8137462.1"/>
    <property type="molecule type" value="Genomic_DNA"/>
</dbReference>
<keyword evidence="4" id="KW-1185">Reference proteome</keyword>
<dbReference type="GO" id="GO:0004356">
    <property type="term" value="F:glutamine synthetase activity"/>
    <property type="evidence" value="ECO:0007669"/>
    <property type="project" value="InterPro"/>
</dbReference>
<dbReference type="SUPFAM" id="SSF55931">
    <property type="entry name" value="Glutamine synthetase/guanido kinase"/>
    <property type="match status" value="1"/>
</dbReference>
<dbReference type="Pfam" id="PF00120">
    <property type="entry name" value="Gln-synt_C"/>
    <property type="match status" value="1"/>
</dbReference>
<sequence length="62" mass="7340">NASKLPTTLQEAITELEQDAVLMEALGTDFMKTYINRKKEEWAEYHDFISSWEIEKYLKEVN</sequence>
<feature type="domain" description="GS catalytic" evidence="2">
    <location>
        <begin position="3"/>
        <end position="57"/>
    </location>
</feature>
<proteinExistence type="inferred from homology"/>
<comment type="caution">
    <text evidence="3">The sequence shown here is derived from an EMBL/GenBank/DDBJ whole genome shotgun (WGS) entry which is preliminary data.</text>
</comment>
<name>A0A7C8KZL6_9BACI</name>
<reference evidence="3 4" key="1">
    <citation type="submission" date="2019-10" db="EMBL/GenBank/DDBJ databases">
        <title>Gracilibacillus sp. nov. isolated from rice seeds.</title>
        <authorList>
            <person name="He S."/>
        </authorList>
    </citation>
    <scope>NUCLEOTIDE SEQUENCE [LARGE SCALE GENOMIC DNA]</scope>
    <source>
        <strain evidence="3 4">TD8</strain>
    </source>
</reference>
<comment type="similarity">
    <text evidence="1">Belongs to the glutamine synthetase family.</text>
</comment>
<protein>
    <submittedName>
        <fullName evidence="3">Type III glutamate--ammonia ligase</fullName>
    </submittedName>
</protein>
<gene>
    <name evidence="3" type="ORF">F9U64_09500</name>
</gene>
<keyword evidence="3" id="KW-0436">Ligase</keyword>
<evidence type="ECO:0000313" key="3">
    <source>
        <dbReference type="EMBL" id="KAB8137462.1"/>
    </source>
</evidence>